<evidence type="ECO:0000313" key="2">
    <source>
        <dbReference type="EMBL" id="ENN71235.1"/>
    </source>
</evidence>
<feature type="non-terminal residue" evidence="2">
    <location>
        <position position="1"/>
    </location>
</feature>
<dbReference type="EMBL" id="KB631850">
    <property type="protein sequence ID" value="ERL86698.1"/>
    <property type="molecule type" value="Genomic_DNA"/>
</dbReference>
<organism evidence="2">
    <name type="scientific">Dendroctonus ponderosae</name>
    <name type="common">Mountain pine beetle</name>
    <dbReference type="NCBI Taxonomy" id="77166"/>
    <lineage>
        <taxon>Eukaryota</taxon>
        <taxon>Metazoa</taxon>
        <taxon>Ecdysozoa</taxon>
        <taxon>Arthropoda</taxon>
        <taxon>Hexapoda</taxon>
        <taxon>Insecta</taxon>
        <taxon>Pterygota</taxon>
        <taxon>Neoptera</taxon>
        <taxon>Endopterygota</taxon>
        <taxon>Coleoptera</taxon>
        <taxon>Polyphaga</taxon>
        <taxon>Cucujiformia</taxon>
        <taxon>Curculionidae</taxon>
        <taxon>Scolytinae</taxon>
        <taxon>Dendroctonus</taxon>
    </lineage>
</organism>
<reference evidence="2 4" key="1">
    <citation type="journal article" date="2013" name="Genome Biol.">
        <title>Draft genome of the mountain pine beetle, Dendroctonus ponderosae Hopkins, a major forest pest.</title>
        <authorList>
            <person name="Keeling C.I."/>
            <person name="Yuen M.M."/>
            <person name="Liao N.Y."/>
            <person name="Docking T.R."/>
            <person name="Chan S.K."/>
            <person name="Taylor G.A."/>
            <person name="Palmquist D.L."/>
            <person name="Jackman S.D."/>
            <person name="Nguyen A."/>
            <person name="Li M."/>
            <person name="Henderson H."/>
            <person name="Janes J.K."/>
            <person name="Zhao Y."/>
            <person name="Pandoh P."/>
            <person name="Moore R."/>
            <person name="Sperling F.A."/>
            <person name="Huber D.P."/>
            <person name="Birol I."/>
            <person name="Jones S.J."/>
            <person name="Bohlmann J."/>
        </authorList>
    </citation>
    <scope>NUCLEOTIDE SEQUENCE</scope>
</reference>
<feature type="transmembrane region" description="Helical" evidence="1">
    <location>
        <begin position="29"/>
        <end position="48"/>
    </location>
</feature>
<evidence type="ECO:0008006" key="5">
    <source>
        <dbReference type="Google" id="ProtNLM"/>
    </source>
</evidence>
<dbReference type="AlphaFoldDB" id="N6TPR7"/>
<gene>
    <name evidence="3" type="ORF">D910_04104</name>
    <name evidence="2" type="ORF">YQE_12163</name>
</gene>
<dbReference type="InterPro" id="IPR009125">
    <property type="entry name" value="ATPMK"/>
</dbReference>
<keyword evidence="1" id="KW-1133">Transmembrane helix</keyword>
<dbReference type="EMBL" id="KB741277">
    <property type="protein sequence ID" value="ENN71235.1"/>
    <property type="molecule type" value="Genomic_DNA"/>
</dbReference>
<name>N6TPR7_DENPD</name>
<dbReference type="Pfam" id="PF14960">
    <property type="entry name" value="ATP_synth_reg"/>
    <property type="match status" value="1"/>
</dbReference>
<proteinExistence type="predicted"/>
<keyword evidence="1" id="KW-0472">Membrane</keyword>
<keyword evidence="1" id="KW-0812">Transmembrane</keyword>
<evidence type="ECO:0000256" key="1">
    <source>
        <dbReference type="SAM" id="Phobius"/>
    </source>
</evidence>
<accession>N6TPR7</accession>
<evidence type="ECO:0000313" key="3">
    <source>
        <dbReference type="EMBL" id="ERL86698.1"/>
    </source>
</evidence>
<dbReference type="HOGENOM" id="CLU_209345_0_0_1"/>
<protein>
    <recommendedName>
        <fullName evidence="5">Up-regulated during skeletal muscle growth protein 5</fullName>
    </recommendedName>
</protein>
<sequence length="52" mass="5587">MSGHDDPPEAAKLKGLSKHFNSITIRGRANVALATYVGMAALGVYLYVKPKK</sequence>
<dbReference type="PRINTS" id="PR01821">
    <property type="entry name" value="DAPIT"/>
</dbReference>
<dbReference type="Proteomes" id="UP000030742">
    <property type="component" value="Unassembled WGS sequence"/>
</dbReference>
<evidence type="ECO:0000313" key="4">
    <source>
        <dbReference type="Proteomes" id="UP000030742"/>
    </source>
</evidence>